<dbReference type="EMBL" id="KB454507">
    <property type="protein sequence ID" value="EME29565.1"/>
    <property type="molecule type" value="Genomic_DNA"/>
</dbReference>
<dbReference type="GO" id="GO:1990116">
    <property type="term" value="P:ribosome-associated ubiquitin-dependent protein catabolic process"/>
    <property type="evidence" value="ECO:0007669"/>
    <property type="project" value="TreeGrafter"/>
</dbReference>
<evidence type="ECO:0000256" key="1">
    <source>
        <dbReference type="ARBA" id="ARBA00004496"/>
    </source>
</evidence>
<evidence type="ECO:0000256" key="6">
    <source>
        <dbReference type="SAM" id="MobiDB-lite"/>
    </source>
</evidence>
<keyword evidence="10" id="KW-1185">Reference proteome</keyword>
<dbReference type="STRING" id="130081.M2WZQ5"/>
<keyword evidence="4 5" id="KW-0175">Coiled coil</keyword>
<dbReference type="Pfam" id="PF05833">
    <property type="entry name" value="NFACT_N"/>
    <property type="match status" value="1"/>
</dbReference>
<feature type="region of interest" description="Disordered" evidence="6">
    <location>
        <begin position="827"/>
        <end position="855"/>
    </location>
</feature>
<dbReference type="GO" id="GO:0000049">
    <property type="term" value="F:tRNA binding"/>
    <property type="evidence" value="ECO:0007669"/>
    <property type="project" value="TreeGrafter"/>
</dbReference>
<comment type="similarity">
    <text evidence="2">Belongs to the NEMF family.</text>
</comment>
<feature type="domain" description="NFACT protein C-terminal" evidence="8">
    <location>
        <begin position="960"/>
        <end position="1052"/>
    </location>
</feature>
<dbReference type="Gene3D" id="2.30.310.10">
    <property type="entry name" value="ibrinogen binding protein from staphylococcus aureus domain"/>
    <property type="match status" value="1"/>
</dbReference>
<dbReference type="OrthoDB" id="4148at2759"/>
<feature type="region of interest" description="Disordered" evidence="6">
    <location>
        <begin position="900"/>
        <end position="959"/>
    </location>
</feature>
<evidence type="ECO:0000256" key="4">
    <source>
        <dbReference type="ARBA" id="ARBA00023054"/>
    </source>
</evidence>
<dbReference type="Pfam" id="PF11923">
    <property type="entry name" value="NFACT-C"/>
    <property type="match status" value="1"/>
</dbReference>
<proteinExistence type="inferred from homology"/>
<keyword evidence="3" id="KW-0963">Cytoplasm</keyword>
<dbReference type="AlphaFoldDB" id="M2WZQ5"/>
<evidence type="ECO:0000313" key="10">
    <source>
        <dbReference type="Proteomes" id="UP000030680"/>
    </source>
</evidence>
<feature type="coiled-coil region" evidence="5">
    <location>
        <begin position="365"/>
        <end position="392"/>
    </location>
</feature>
<feature type="compositionally biased region" description="Polar residues" evidence="6">
    <location>
        <begin position="836"/>
        <end position="846"/>
    </location>
</feature>
<dbReference type="GO" id="GO:1990112">
    <property type="term" value="C:RQC complex"/>
    <property type="evidence" value="ECO:0007669"/>
    <property type="project" value="TreeGrafter"/>
</dbReference>
<accession>M2WZQ5</accession>
<gene>
    <name evidence="9" type="ORF">Gasu_30040</name>
</gene>
<dbReference type="PANTHER" id="PTHR15239:SF6">
    <property type="entry name" value="RIBOSOME QUALITY CONTROL COMPLEX SUBUNIT NEMF"/>
    <property type="match status" value="1"/>
</dbReference>
<feature type="domain" description="NFACT RNA-binding" evidence="7">
    <location>
        <begin position="581"/>
        <end position="692"/>
    </location>
</feature>
<feature type="compositionally biased region" description="Polar residues" evidence="6">
    <location>
        <begin position="900"/>
        <end position="910"/>
    </location>
</feature>
<dbReference type="eggNOG" id="KOG2030">
    <property type="taxonomic scope" value="Eukaryota"/>
</dbReference>
<protein>
    <submittedName>
        <fullName evidence="9">RNA-binding protein</fullName>
    </submittedName>
</protein>
<evidence type="ECO:0000256" key="3">
    <source>
        <dbReference type="ARBA" id="ARBA00022490"/>
    </source>
</evidence>
<dbReference type="Proteomes" id="UP000030680">
    <property type="component" value="Unassembled WGS sequence"/>
</dbReference>
<dbReference type="GO" id="GO:0072344">
    <property type="term" value="P:rescue of stalled ribosome"/>
    <property type="evidence" value="ECO:0007669"/>
    <property type="project" value="TreeGrafter"/>
</dbReference>
<feature type="coiled-coil region" evidence="5">
    <location>
        <begin position="531"/>
        <end position="558"/>
    </location>
</feature>
<dbReference type="GeneID" id="17088348"/>
<dbReference type="InterPro" id="IPR008532">
    <property type="entry name" value="NFACT_RNA-bd"/>
</dbReference>
<dbReference type="InterPro" id="IPR051608">
    <property type="entry name" value="RQC_Subunit_NEMF"/>
</dbReference>
<comment type="subcellular location">
    <subcellularLocation>
        <location evidence="1">Cytoplasm</location>
    </subcellularLocation>
</comment>
<name>M2WZQ5_GALSU</name>
<evidence type="ECO:0000259" key="7">
    <source>
        <dbReference type="Pfam" id="PF05670"/>
    </source>
</evidence>
<organism evidence="9 10">
    <name type="scientific">Galdieria sulphuraria</name>
    <name type="common">Red alga</name>
    <dbReference type="NCBI Taxonomy" id="130081"/>
    <lineage>
        <taxon>Eukaryota</taxon>
        <taxon>Rhodophyta</taxon>
        <taxon>Bangiophyceae</taxon>
        <taxon>Galdieriales</taxon>
        <taxon>Galdieriaceae</taxon>
        <taxon>Galdieria</taxon>
    </lineage>
</organism>
<evidence type="ECO:0000256" key="2">
    <source>
        <dbReference type="ARBA" id="ARBA00008318"/>
    </source>
</evidence>
<evidence type="ECO:0000256" key="5">
    <source>
        <dbReference type="SAM" id="Coils"/>
    </source>
</evidence>
<dbReference type="KEGG" id="gsl:Gasu_30040"/>
<evidence type="ECO:0000313" key="9">
    <source>
        <dbReference type="EMBL" id="EME29565.1"/>
    </source>
</evidence>
<reference evidence="10" key="1">
    <citation type="journal article" date="2013" name="Science">
        <title>Gene transfer from bacteria and archaea facilitated evolution of an extremophilic eukaryote.</title>
        <authorList>
            <person name="Schonknecht G."/>
            <person name="Chen W.H."/>
            <person name="Ternes C.M."/>
            <person name="Barbier G.G."/>
            <person name="Shrestha R.P."/>
            <person name="Stanke M."/>
            <person name="Brautigam A."/>
            <person name="Baker B.J."/>
            <person name="Banfield J.F."/>
            <person name="Garavito R.M."/>
            <person name="Carr K."/>
            <person name="Wilkerson C."/>
            <person name="Rensing S.A."/>
            <person name="Gagneul D."/>
            <person name="Dickenson N.E."/>
            <person name="Oesterhelt C."/>
            <person name="Lercher M.J."/>
            <person name="Weber A.P."/>
        </authorList>
    </citation>
    <scope>NUCLEOTIDE SEQUENCE [LARGE SCALE GENOMIC DNA]</scope>
    <source>
        <strain evidence="10">074W</strain>
    </source>
</reference>
<dbReference type="GO" id="GO:0043023">
    <property type="term" value="F:ribosomal large subunit binding"/>
    <property type="evidence" value="ECO:0007669"/>
    <property type="project" value="TreeGrafter"/>
</dbReference>
<dbReference type="OMA" id="MFLEFFA"/>
<feature type="compositionally biased region" description="Basic and acidic residues" evidence="6">
    <location>
        <begin position="932"/>
        <end position="947"/>
    </location>
</feature>
<dbReference type="Pfam" id="PF05670">
    <property type="entry name" value="NFACT-R_1"/>
    <property type="match status" value="1"/>
</dbReference>
<evidence type="ECO:0000259" key="8">
    <source>
        <dbReference type="Pfam" id="PF11923"/>
    </source>
</evidence>
<dbReference type="GO" id="GO:0005737">
    <property type="term" value="C:cytoplasm"/>
    <property type="evidence" value="ECO:0007669"/>
    <property type="project" value="UniProtKB-SubCell"/>
</dbReference>
<dbReference type="InterPro" id="IPR021846">
    <property type="entry name" value="NFACT-C"/>
</dbReference>
<dbReference type="RefSeq" id="XP_005706085.1">
    <property type="nucleotide sequence ID" value="XM_005706028.1"/>
</dbReference>
<dbReference type="PANTHER" id="PTHR15239">
    <property type="entry name" value="NUCLEAR EXPORT MEDIATOR FACTOR NEMF"/>
    <property type="match status" value="1"/>
</dbReference>
<sequence>MPRNRFSLLDLQAEVKYLRRRFIGARVVNIYDVTPTTYLLKISVPSRNQISVEETISVVEESSNSNWEKTFVLIESGIRIHETRFYRDKANIPSGFSVKLRKHIRSRKIQEIRTLGADRVVELVFSSRVFEGSTIERPCRLIVEFYSSGNIVLTDEEYTILSALRSYKGPFGVTKEPVHIFTRNKYPVHLLRSNISLSKNSVLALLKNGSQTDIVRNFLSTRLYCGPQVIEHALVASGFEPKTKIKELFLNAEDNEEGVSHKTLSFLQSLESFESSLCDNDSTCESLSLERGYLFYRKDAHTTDVSMSNSERLLYEDFSPFLLCHLSNTSHIEFPTFNEAVDIYFANLEKERAQIVASKQESVVSKKVDSLRKDLERRIDELERAKEENFKIAEAIELNADEVDKAIWVVRAMIANGVAWDELDKMLEEEKEKGNPVAETIHSLHLDRNEITLMLPIDPILEDEFVNENFQYQSEDITYYDDTDETEEHFQTERMVAELNASKPVVLADVDLSLSAFANAARYFESRKRAQEKKEKTMEATKRALNVAEKKASKQMERSQQRSLKPAVAIREIRKPAWFEKFDWFISSENFLVIAGKDAQQNEQVVKRYMKTFDVYVHADIHGASSVVVKNRFRDKPVPLQTLIEAGAFAMCHSSAWSSKIVSSAWWVHASQVSKTAPSGEYLTTGSFMIRGKKNYLPPSQLVMGYGILFKMDPSCTRDHENERQRRPLNEAVEGHLKTNEDCAENEPDFDNLETFPTSATGNADQFYHENNLQEADVAHLFDKYHESLPDNLKTLQLDSTGMLATKEDELDQFRSEENLELIKYSRTKKARDHSTQVGHTKQAQPETFKEKKTSPVDLIENVDVSKLPRGKRSKMKRAKKKYAEQTLEERNLAMALLGSSKSEQVTSSTNEEHGREEISVDINKGLKGKGNHMEEVSNYTEDSKNADEEENNSTENFTDETSVVNLFTGQPLESDIIEFALPVCAPFLAVSRYKYRVKLIPGSMKKGKAAKVANSLMLKMAENNGNFRDRDLIRAIPDQDSIQTMLSNVRILSPGLQEVISKKKGK</sequence>
<dbReference type="Gramene" id="EME29565">
    <property type="protein sequence ID" value="EME29565"/>
    <property type="gene ID" value="Gasu_30040"/>
</dbReference>